<dbReference type="Proteomes" id="UP000038045">
    <property type="component" value="Unplaced"/>
</dbReference>
<feature type="compositionally biased region" description="Polar residues" evidence="1">
    <location>
        <begin position="26"/>
        <end position="36"/>
    </location>
</feature>
<evidence type="ECO:0000256" key="1">
    <source>
        <dbReference type="SAM" id="MobiDB-lite"/>
    </source>
</evidence>
<dbReference type="WBParaSite" id="PTRK_0001408000.1">
    <property type="protein sequence ID" value="PTRK_0001408000.1"/>
    <property type="gene ID" value="PTRK_0001408000"/>
</dbReference>
<feature type="region of interest" description="Disordered" evidence="1">
    <location>
        <begin position="160"/>
        <end position="193"/>
    </location>
</feature>
<feature type="region of interest" description="Disordered" evidence="1">
    <location>
        <begin position="18"/>
        <end position="52"/>
    </location>
</feature>
<evidence type="ECO:0000313" key="3">
    <source>
        <dbReference type="WBParaSite" id="PTRK_0001408000.1"/>
    </source>
</evidence>
<sequence length="193" mass="21829">MDIESPCENCNLMVPSLLMRTPSPTPKNNEQLQETPKTALRCPQDSQIKQKESRSRLRLPIAKRKNLFGYISKIKHNDSDGMPLNQLRDRINRYSNIVESRVSSDDKKNGPMVVNKDHNDLLCRESFLGSNITKSKGESDDLNNLLSSLEDLSTSDLRERYKSYGPRFTPPSRAGERSSAIGRKCGDSPMDEV</sequence>
<reference evidence="3" key="1">
    <citation type="submission" date="2017-02" db="UniProtKB">
        <authorList>
            <consortium name="WormBaseParasite"/>
        </authorList>
    </citation>
    <scope>IDENTIFICATION</scope>
</reference>
<accession>A0A0N4ZZ66</accession>
<proteinExistence type="predicted"/>
<dbReference type="AlphaFoldDB" id="A0A0N4ZZ66"/>
<name>A0A0N4ZZ66_PARTI</name>
<protein>
    <submittedName>
        <fullName evidence="3">Uncharacterized protein</fullName>
    </submittedName>
</protein>
<organism evidence="2 3">
    <name type="scientific">Parastrongyloides trichosuri</name>
    <name type="common">Possum-specific nematode worm</name>
    <dbReference type="NCBI Taxonomy" id="131310"/>
    <lineage>
        <taxon>Eukaryota</taxon>
        <taxon>Metazoa</taxon>
        <taxon>Ecdysozoa</taxon>
        <taxon>Nematoda</taxon>
        <taxon>Chromadorea</taxon>
        <taxon>Rhabditida</taxon>
        <taxon>Tylenchina</taxon>
        <taxon>Panagrolaimomorpha</taxon>
        <taxon>Strongyloidoidea</taxon>
        <taxon>Strongyloididae</taxon>
        <taxon>Parastrongyloides</taxon>
    </lineage>
</organism>
<evidence type="ECO:0000313" key="2">
    <source>
        <dbReference type="Proteomes" id="UP000038045"/>
    </source>
</evidence>
<keyword evidence="2" id="KW-1185">Reference proteome</keyword>